<proteinExistence type="predicted"/>
<dbReference type="EMBL" id="JAIWYP010000011">
    <property type="protein sequence ID" value="KAH3741818.1"/>
    <property type="molecule type" value="Genomic_DNA"/>
</dbReference>
<name>A0A9D4I2I3_DREPO</name>
<dbReference type="Proteomes" id="UP000828390">
    <property type="component" value="Unassembled WGS sequence"/>
</dbReference>
<accession>A0A9D4I2I3</accession>
<keyword evidence="2" id="KW-1185">Reference proteome</keyword>
<evidence type="ECO:0000313" key="1">
    <source>
        <dbReference type="EMBL" id="KAH3741818.1"/>
    </source>
</evidence>
<gene>
    <name evidence="1" type="ORF">DPMN_048546</name>
</gene>
<comment type="caution">
    <text evidence="1">The sequence shown here is derived from an EMBL/GenBank/DDBJ whole genome shotgun (WGS) entry which is preliminary data.</text>
</comment>
<sequence length="173" mass="19593">MSNNLAGFVVPQTDDWNRVVLATENFVVSQTEDWNGVVLATENRFVVPQTEDWDEEIRQYEAEQAQRELHTLSNVLNRDVDSRAKELMEEAIRADAIRQFKLSGVYENYAVFAVFNRAGKQRDFQMCAGSSSLAAEVNSHDFGSDKVKVKVEPCSLDFEASQQALKIRLAVKD</sequence>
<organism evidence="1 2">
    <name type="scientific">Dreissena polymorpha</name>
    <name type="common">Zebra mussel</name>
    <name type="synonym">Mytilus polymorpha</name>
    <dbReference type="NCBI Taxonomy" id="45954"/>
    <lineage>
        <taxon>Eukaryota</taxon>
        <taxon>Metazoa</taxon>
        <taxon>Spiralia</taxon>
        <taxon>Lophotrochozoa</taxon>
        <taxon>Mollusca</taxon>
        <taxon>Bivalvia</taxon>
        <taxon>Autobranchia</taxon>
        <taxon>Heteroconchia</taxon>
        <taxon>Euheterodonta</taxon>
        <taxon>Imparidentia</taxon>
        <taxon>Neoheterodontei</taxon>
        <taxon>Myida</taxon>
        <taxon>Dreissenoidea</taxon>
        <taxon>Dreissenidae</taxon>
        <taxon>Dreissena</taxon>
    </lineage>
</organism>
<evidence type="ECO:0000313" key="2">
    <source>
        <dbReference type="Proteomes" id="UP000828390"/>
    </source>
</evidence>
<protein>
    <submittedName>
        <fullName evidence="1">Uncharacterized protein</fullName>
    </submittedName>
</protein>
<reference evidence="1" key="1">
    <citation type="journal article" date="2019" name="bioRxiv">
        <title>The Genome of the Zebra Mussel, Dreissena polymorpha: A Resource for Invasive Species Research.</title>
        <authorList>
            <person name="McCartney M.A."/>
            <person name="Auch B."/>
            <person name="Kono T."/>
            <person name="Mallez S."/>
            <person name="Zhang Y."/>
            <person name="Obille A."/>
            <person name="Becker A."/>
            <person name="Abrahante J.E."/>
            <person name="Garbe J."/>
            <person name="Badalamenti J.P."/>
            <person name="Herman A."/>
            <person name="Mangelson H."/>
            <person name="Liachko I."/>
            <person name="Sullivan S."/>
            <person name="Sone E.D."/>
            <person name="Koren S."/>
            <person name="Silverstein K.A.T."/>
            <person name="Beckman K.B."/>
            <person name="Gohl D.M."/>
        </authorList>
    </citation>
    <scope>NUCLEOTIDE SEQUENCE</scope>
    <source>
        <strain evidence="1">Duluth1</strain>
        <tissue evidence="1">Whole animal</tissue>
    </source>
</reference>
<dbReference type="AlphaFoldDB" id="A0A9D4I2I3"/>
<reference evidence="1" key="2">
    <citation type="submission" date="2020-11" db="EMBL/GenBank/DDBJ databases">
        <authorList>
            <person name="McCartney M.A."/>
            <person name="Auch B."/>
            <person name="Kono T."/>
            <person name="Mallez S."/>
            <person name="Becker A."/>
            <person name="Gohl D.M."/>
            <person name="Silverstein K.A.T."/>
            <person name="Koren S."/>
            <person name="Bechman K.B."/>
            <person name="Herman A."/>
            <person name="Abrahante J.E."/>
            <person name="Garbe J."/>
        </authorList>
    </citation>
    <scope>NUCLEOTIDE SEQUENCE</scope>
    <source>
        <strain evidence="1">Duluth1</strain>
        <tissue evidence="1">Whole animal</tissue>
    </source>
</reference>